<organism evidence="1 2">
    <name type="scientific">Rhizobium phaseoli</name>
    <dbReference type="NCBI Taxonomy" id="396"/>
    <lineage>
        <taxon>Bacteria</taxon>
        <taxon>Pseudomonadati</taxon>
        <taxon>Pseudomonadota</taxon>
        <taxon>Alphaproteobacteria</taxon>
        <taxon>Hyphomicrobiales</taxon>
        <taxon>Rhizobiaceae</taxon>
        <taxon>Rhizobium/Agrobacterium group</taxon>
        <taxon>Rhizobium</taxon>
    </lineage>
</organism>
<dbReference type="GO" id="GO:0015074">
    <property type="term" value="P:DNA integration"/>
    <property type="evidence" value="ECO:0007669"/>
    <property type="project" value="InterPro"/>
</dbReference>
<evidence type="ECO:0000313" key="2">
    <source>
        <dbReference type="Proteomes" id="UP000540266"/>
    </source>
</evidence>
<reference evidence="1 2" key="1">
    <citation type="submission" date="2020-11" db="EMBL/GenBank/DDBJ databases">
        <title>Indigenous Rhizobia Nodulating Common beans in Western Kenya.</title>
        <authorList>
            <person name="Wekesa C.S."/>
            <person name="Oelmueller R."/>
            <person name="Furch A.C."/>
        </authorList>
    </citation>
    <scope>NUCLEOTIDE SEQUENCE [LARGE SCALE GENOMIC DNA]</scope>
    <source>
        <strain evidence="2">BS3</strain>
        <plasmid evidence="1 2">pBS3d</plasmid>
    </source>
</reference>
<dbReference type="AlphaFoldDB" id="A0A7X6F8Q8"/>
<dbReference type="EMBL" id="CP064935">
    <property type="protein sequence ID" value="QPK12509.1"/>
    <property type="molecule type" value="Genomic_DNA"/>
</dbReference>
<keyword evidence="1" id="KW-0614">Plasmid</keyword>
<dbReference type="InterPro" id="IPR001584">
    <property type="entry name" value="Integrase_cat-core"/>
</dbReference>
<proteinExistence type="predicted"/>
<name>A0A7X6F8Q8_9HYPH</name>
<geneLocation type="plasmid" evidence="1 2">
    <name>pBS3d</name>
</geneLocation>
<accession>A0A7X6F8Q8</accession>
<dbReference type="Pfam" id="PF13683">
    <property type="entry name" value="rve_3"/>
    <property type="match status" value="1"/>
</dbReference>
<protein>
    <submittedName>
        <fullName evidence="1">Transposase</fullName>
    </submittedName>
</protein>
<dbReference type="Proteomes" id="UP000540266">
    <property type="component" value="Plasmid pBS3d"/>
</dbReference>
<sequence length="40" mass="4633">MFKPALIPNLTDAPEKMEDWRRYYNEERPHGRGGLGKATS</sequence>
<evidence type="ECO:0000313" key="1">
    <source>
        <dbReference type="EMBL" id="QPK12509.1"/>
    </source>
</evidence>
<gene>
    <name evidence="1" type="ORF">HER27_031405</name>
</gene>